<sequence length="102" mass="11802">MQAHLAAQDDDMWFIIIYGPIKIMKTNTAMAISTGAAQWVEKPRLEWTSKDKKKANLDNMANIFSTRFWTIICSVRFKLASRPRNLGEIDSNLRGKRTNQRE</sequence>
<reference evidence="1 2" key="1">
    <citation type="journal article" date="2015" name="Proc. Natl. Acad. Sci. U.S.A.">
        <title>The resurrection genome of Boea hygrometrica: A blueprint for survival of dehydration.</title>
        <authorList>
            <person name="Xiao L."/>
            <person name="Yang G."/>
            <person name="Zhang L."/>
            <person name="Yang X."/>
            <person name="Zhao S."/>
            <person name="Ji Z."/>
            <person name="Zhou Q."/>
            <person name="Hu M."/>
            <person name="Wang Y."/>
            <person name="Chen M."/>
            <person name="Xu Y."/>
            <person name="Jin H."/>
            <person name="Xiao X."/>
            <person name="Hu G."/>
            <person name="Bao F."/>
            <person name="Hu Y."/>
            <person name="Wan P."/>
            <person name="Li L."/>
            <person name="Deng X."/>
            <person name="Kuang T."/>
            <person name="Xiang C."/>
            <person name="Zhu J.K."/>
            <person name="Oliver M.J."/>
            <person name="He Y."/>
        </authorList>
    </citation>
    <scope>NUCLEOTIDE SEQUENCE [LARGE SCALE GENOMIC DNA]</scope>
    <source>
        <strain evidence="2">cv. XS01</strain>
    </source>
</reference>
<accession>A0A2Z6ZWD6</accession>
<dbReference type="AlphaFoldDB" id="A0A2Z6ZWD6"/>
<protein>
    <submittedName>
        <fullName evidence="1">Uncharacterized protein</fullName>
    </submittedName>
</protein>
<proteinExistence type="predicted"/>
<evidence type="ECO:0000313" key="2">
    <source>
        <dbReference type="Proteomes" id="UP000250235"/>
    </source>
</evidence>
<evidence type="ECO:0000313" key="1">
    <source>
        <dbReference type="EMBL" id="KZV13547.1"/>
    </source>
</evidence>
<name>A0A2Z6ZWD6_9LAMI</name>
<dbReference type="OrthoDB" id="1301741at2759"/>
<dbReference type="Proteomes" id="UP000250235">
    <property type="component" value="Unassembled WGS sequence"/>
</dbReference>
<keyword evidence="2" id="KW-1185">Reference proteome</keyword>
<gene>
    <name evidence="1" type="ORF">F511_45291</name>
</gene>
<dbReference type="EMBL" id="KV036241">
    <property type="protein sequence ID" value="KZV13547.1"/>
    <property type="molecule type" value="Genomic_DNA"/>
</dbReference>
<organism evidence="1 2">
    <name type="scientific">Dorcoceras hygrometricum</name>
    <dbReference type="NCBI Taxonomy" id="472368"/>
    <lineage>
        <taxon>Eukaryota</taxon>
        <taxon>Viridiplantae</taxon>
        <taxon>Streptophyta</taxon>
        <taxon>Embryophyta</taxon>
        <taxon>Tracheophyta</taxon>
        <taxon>Spermatophyta</taxon>
        <taxon>Magnoliopsida</taxon>
        <taxon>eudicotyledons</taxon>
        <taxon>Gunneridae</taxon>
        <taxon>Pentapetalae</taxon>
        <taxon>asterids</taxon>
        <taxon>lamiids</taxon>
        <taxon>Lamiales</taxon>
        <taxon>Gesneriaceae</taxon>
        <taxon>Didymocarpoideae</taxon>
        <taxon>Trichosporeae</taxon>
        <taxon>Loxocarpinae</taxon>
        <taxon>Dorcoceras</taxon>
    </lineage>
</organism>